<evidence type="ECO:0000313" key="2">
    <source>
        <dbReference type="EMBL" id="OGL87711.1"/>
    </source>
</evidence>
<keyword evidence="1" id="KW-1133">Transmembrane helix</keyword>
<proteinExistence type="predicted"/>
<dbReference type="EMBL" id="MGER01000063">
    <property type="protein sequence ID" value="OGL87711.1"/>
    <property type="molecule type" value="Genomic_DNA"/>
</dbReference>
<organism evidence="2 3">
    <name type="scientific">Candidatus Uhrbacteria bacterium RIFCSPLOWO2_02_FULL_49_11</name>
    <dbReference type="NCBI Taxonomy" id="1802409"/>
    <lineage>
        <taxon>Bacteria</taxon>
        <taxon>Candidatus Uhriibacteriota</taxon>
    </lineage>
</organism>
<keyword evidence="1" id="KW-0472">Membrane</keyword>
<gene>
    <name evidence="2" type="ORF">A3I42_01795</name>
</gene>
<comment type="caution">
    <text evidence="2">The sequence shown here is derived from an EMBL/GenBank/DDBJ whole genome shotgun (WGS) entry which is preliminary data.</text>
</comment>
<evidence type="ECO:0000256" key="1">
    <source>
        <dbReference type="SAM" id="Phobius"/>
    </source>
</evidence>
<sequence length="124" mass="14222">MKGIKRFTGLGAVCYDKGTMPDLPETQRLEKMEQMLKEHDTLLRALYVNSEKVRKYIFWGRVMSALYLFLIIAPLIAAIIYLPPLIQQYGDTYKELLNVTGSLQSSGSIFENLEGQLKQFEQGR</sequence>
<evidence type="ECO:0000313" key="3">
    <source>
        <dbReference type="Proteomes" id="UP000178264"/>
    </source>
</evidence>
<accession>A0A1F7VB74</accession>
<reference evidence="2 3" key="1">
    <citation type="journal article" date="2016" name="Nat. Commun.">
        <title>Thousands of microbial genomes shed light on interconnected biogeochemical processes in an aquifer system.</title>
        <authorList>
            <person name="Anantharaman K."/>
            <person name="Brown C.T."/>
            <person name="Hug L.A."/>
            <person name="Sharon I."/>
            <person name="Castelle C.J."/>
            <person name="Probst A.J."/>
            <person name="Thomas B.C."/>
            <person name="Singh A."/>
            <person name="Wilkins M.J."/>
            <person name="Karaoz U."/>
            <person name="Brodie E.L."/>
            <person name="Williams K.H."/>
            <person name="Hubbard S.S."/>
            <person name="Banfield J.F."/>
        </authorList>
    </citation>
    <scope>NUCLEOTIDE SEQUENCE [LARGE SCALE GENOMIC DNA]</scope>
</reference>
<keyword evidence="1" id="KW-0812">Transmembrane</keyword>
<feature type="transmembrane region" description="Helical" evidence="1">
    <location>
        <begin position="62"/>
        <end position="82"/>
    </location>
</feature>
<dbReference type="Proteomes" id="UP000178264">
    <property type="component" value="Unassembled WGS sequence"/>
</dbReference>
<protein>
    <submittedName>
        <fullName evidence="2">Uncharacterized protein</fullName>
    </submittedName>
</protein>
<dbReference type="AlphaFoldDB" id="A0A1F7VB74"/>
<name>A0A1F7VB74_9BACT</name>